<dbReference type="CDD" id="cd19946">
    <property type="entry name" value="GlpA-like_Fer2_BFD-like"/>
    <property type="match status" value="1"/>
</dbReference>
<dbReference type="RefSeq" id="WP_274374927.1">
    <property type="nucleotide sequence ID" value="NZ_CP072943.1"/>
</dbReference>
<dbReference type="Pfam" id="PF17806">
    <property type="entry name" value="SO_alpha_A3"/>
    <property type="match status" value="1"/>
</dbReference>
<dbReference type="InterPro" id="IPR041854">
    <property type="entry name" value="BFD-like_2Fe2S-bd_dom_sf"/>
</dbReference>
<dbReference type="Proteomes" id="UP000671879">
    <property type="component" value="Chromosome"/>
</dbReference>
<protein>
    <submittedName>
        <fullName evidence="3">(2Fe-2S)-binding protein</fullName>
    </submittedName>
</protein>
<gene>
    <name evidence="3" type="ORF">KAR29_06555</name>
</gene>
<evidence type="ECO:0000256" key="1">
    <source>
        <dbReference type="ARBA" id="ARBA00023002"/>
    </source>
</evidence>
<dbReference type="EMBL" id="CP072943">
    <property type="protein sequence ID" value="QTX33713.1"/>
    <property type="molecule type" value="Genomic_DNA"/>
</dbReference>
<dbReference type="InterPro" id="IPR041117">
    <property type="entry name" value="SoxA_A3"/>
</dbReference>
<organism evidence="3 4">
    <name type="scientific">Aminithiophilus ramosus</name>
    <dbReference type="NCBI Taxonomy" id="3029084"/>
    <lineage>
        <taxon>Bacteria</taxon>
        <taxon>Thermotogati</taxon>
        <taxon>Synergistota</taxon>
        <taxon>Synergistia</taxon>
        <taxon>Synergistales</taxon>
        <taxon>Aminithiophilaceae</taxon>
        <taxon>Aminithiophilus</taxon>
    </lineage>
</organism>
<dbReference type="AlphaFoldDB" id="A0A9Q7EX16"/>
<dbReference type="Gene3D" id="1.10.10.1100">
    <property type="entry name" value="BFD-like [2Fe-2S]-binding domain"/>
    <property type="match status" value="1"/>
</dbReference>
<keyword evidence="1" id="KW-0560">Oxidoreductase</keyword>
<keyword evidence="4" id="KW-1185">Reference proteome</keyword>
<evidence type="ECO:0000313" key="3">
    <source>
        <dbReference type="EMBL" id="QTX33713.1"/>
    </source>
</evidence>
<proteinExistence type="predicted"/>
<reference evidence="4" key="1">
    <citation type="submission" date="2021-04" db="EMBL/GenBank/DDBJ databases">
        <title>A novel Synergistetes isolate from a pyrite-forming mixed culture.</title>
        <authorList>
            <person name="Bunk B."/>
            <person name="Sproer C."/>
            <person name="Spring S."/>
            <person name="Pester M."/>
        </authorList>
    </citation>
    <scope>NUCLEOTIDE SEQUENCE [LARGE SCALE GENOMIC DNA]</scope>
    <source>
        <strain evidence="4">J.5.4.2-T.3.5.2</strain>
    </source>
</reference>
<feature type="domain" description="SoxA A3" evidence="2">
    <location>
        <begin position="7"/>
        <end position="85"/>
    </location>
</feature>
<sequence length="90" mass="10154">MEKEIVVCRCEEVTMEEIRKWIDRGYDSFDELKRVLRVGMGPCQGRGCRDIILKEIARARNVPVESVPPGTFRPPAKPIKLGILAEGGDK</sequence>
<evidence type="ECO:0000259" key="2">
    <source>
        <dbReference type="Pfam" id="PF17806"/>
    </source>
</evidence>
<name>A0A9Q7EX16_9BACT</name>
<accession>A0A9Q7EX16</accession>
<dbReference type="KEGG" id="aram:KAR29_06555"/>
<evidence type="ECO:0000313" key="4">
    <source>
        <dbReference type="Proteomes" id="UP000671879"/>
    </source>
</evidence>